<dbReference type="Proteomes" id="UP001191082">
    <property type="component" value="Unassembled WGS sequence"/>
</dbReference>
<dbReference type="RefSeq" id="WP_138864387.1">
    <property type="nucleotide sequence ID" value="NZ_VCPC01000003.1"/>
</dbReference>
<protein>
    <recommendedName>
        <fullName evidence="4">DUF4189 domain-containing protein</fullName>
    </recommendedName>
</protein>
<comment type="caution">
    <text evidence="2">The sequence shown here is derived from an EMBL/GenBank/DDBJ whole genome shotgun (WGS) entry which is preliminary data.</text>
</comment>
<evidence type="ECO:0000313" key="2">
    <source>
        <dbReference type="EMBL" id="TMV11321.1"/>
    </source>
</evidence>
<feature type="chain" id="PRO_5046171255" description="DUF4189 domain-containing protein" evidence="1">
    <location>
        <begin position="20"/>
        <end position="118"/>
    </location>
</feature>
<dbReference type="EMBL" id="VCPC01000003">
    <property type="protein sequence ID" value="TMV11321.1"/>
    <property type="molecule type" value="Genomic_DNA"/>
</dbReference>
<proteinExistence type="predicted"/>
<evidence type="ECO:0000256" key="1">
    <source>
        <dbReference type="SAM" id="SignalP"/>
    </source>
</evidence>
<evidence type="ECO:0000313" key="3">
    <source>
        <dbReference type="Proteomes" id="UP001191082"/>
    </source>
</evidence>
<organism evidence="2 3">
    <name type="scientific">Arenibacterium halophilum</name>
    <dbReference type="NCBI Taxonomy" id="2583821"/>
    <lineage>
        <taxon>Bacteria</taxon>
        <taxon>Pseudomonadati</taxon>
        <taxon>Pseudomonadota</taxon>
        <taxon>Alphaproteobacteria</taxon>
        <taxon>Rhodobacterales</taxon>
        <taxon>Paracoccaceae</taxon>
        <taxon>Arenibacterium</taxon>
    </lineage>
</organism>
<feature type="signal peptide" evidence="1">
    <location>
        <begin position="1"/>
        <end position="19"/>
    </location>
</feature>
<keyword evidence="3" id="KW-1185">Reference proteome</keyword>
<evidence type="ECO:0008006" key="4">
    <source>
        <dbReference type="Google" id="ProtNLM"/>
    </source>
</evidence>
<sequence length="118" mass="12236">MKYLTIATFALATAFSAHAAAAQEKPRILTKMPGLCDVTVDELKKWAAVTNSNAAFAIPTSKTPTSCGDPNARQIKAGVSNNAATKEEAIKAALAVCNQSKDADLGNCVVIGTARPSE</sequence>
<name>A0ABY2X779_9RHOB</name>
<keyword evidence="1" id="KW-0732">Signal</keyword>
<gene>
    <name evidence="2" type="ORF">FGK64_13590</name>
</gene>
<reference evidence="2 3" key="1">
    <citation type="submission" date="2019-05" db="EMBL/GenBank/DDBJ databases">
        <title>Marivita sp. nov. isolated from sea sediment.</title>
        <authorList>
            <person name="Kim W."/>
        </authorList>
    </citation>
    <scope>NUCLEOTIDE SEQUENCE [LARGE SCALE GENOMIC DNA]</scope>
    <source>
        <strain evidence="2 3">CAU 1492</strain>
    </source>
</reference>
<accession>A0ABY2X779</accession>